<dbReference type="AlphaFoldDB" id="A0A225AVP9"/>
<gene>
    <name evidence="1" type="ORF">UA08_06225</name>
</gene>
<organism evidence="1 2">
    <name type="scientific">Talaromyces atroroseus</name>
    <dbReference type="NCBI Taxonomy" id="1441469"/>
    <lineage>
        <taxon>Eukaryota</taxon>
        <taxon>Fungi</taxon>
        <taxon>Dikarya</taxon>
        <taxon>Ascomycota</taxon>
        <taxon>Pezizomycotina</taxon>
        <taxon>Eurotiomycetes</taxon>
        <taxon>Eurotiomycetidae</taxon>
        <taxon>Eurotiales</taxon>
        <taxon>Trichocomaceae</taxon>
        <taxon>Talaromyces</taxon>
        <taxon>Talaromyces sect. Trachyspermi</taxon>
    </lineage>
</organism>
<comment type="caution">
    <text evidence="1">The sequence shown here is derived from an EMBL/GenBank/DDBJ whole genome shotgun (WGS) entry which is preliminary data.</text>
</comment>
<reference evidence="1 2" key="1">
    <citation type="submission" date="2015-06" db="EMBL/GenBank/DDBJ databases">
        <title>Talaromyces atroroseus IBT 11181 draft genome.</title>
        <authorList>
            <person name="Rasmussen K.B."/>
            <person name="Rasmussen S."/>
            <person name="Petersen B."/>
            <person name="Sicheritz-Ponten T."/>
            <person name="Mortensen U.H."/>
            <person name="Thrane U."/>
        </authorList>
    </citation>
    <scope>NUCLEOTIDE SEQUENCE [LARGE SCALE GENOMIC DNA]</scope>
    <source>
        <strain evidence="1 2">IBT 11181</strain>
    </source>
</reference>
<evidence type="ECO:0008006" key="3">
    <source>
        <dbReference type="Google" id="ProtNLM"/>
    </source>
</evidence>
<sequence>MTERTSFPDNFWLDRVVEFEKVDGDNNRVTTQWQIEKKLEEKHHLGSKEDWEDFNRKKPMMAIARFNCVNASDPSEYAFMKVIPYAGSEFDLPSVRAAQALPNAKINEETSLVTLTKRGCKSSPPLRNRKREIQDDSSPFVPTGFIVYLVTDVLPGTILERDDYWKLDYNERTKIRLAFKAAYEDCLSCGIVHTFGFLGTNLLWDNITQTISILGFRNSKPATKEDAWDDNQWVGWGFGRRVKGLRKHAGPLPQNMIRGRRDKEVYEL</sequence>
<keyword evidence="2" id="KW-1185">Reference proteome</keyword>
<proteinExistence type="predicted"/>
<accession>A0A225AVP9</accession>
<dbReference type="Proteomes" id="UP000214365">
    <property type="component" value="Unassembled WGS sequence"/>
</dbReference>
<dbReference type="EMBL" id="LFMY01000009">
    <property type="protein sequence ID" value="OKL58505.1"/>
    <property type="molecule type" value="Genomic_DNA"/>
</dbReference>
<protein>
    <recommendedName>
        <fullName evidence="3">Protein kinase domain-containing protein</fullName>
    </recommendedName>
</protein>
<evidence type="ECO:0000313" key="2">
    <source>
        <dbReference type="Proteomes" id="UP000214365"/>
    </source>
</evidence>
<dbReference type="STRING" id="1441469.A0A225AVP9"/>
<evidence type="ECO:0000313" key="1">
    <source>
        <dbReference type="EMBL" id="OKL58505.1"/>
    </source>
</evidence>
<dbReference type="GeneID" id="31005981"/>
<name>A0A225AVP9_TALAT</name>
<dbReference type="RefSeq" id="XP_020118626.1">
    <property type="nucleotide sequence ID" value="XM_020268525.1"/>
</dbReference>
<dbReference type="OrthoDB" id="4221661at2759"/>